<keyword evidence="2" id="KW-1185">Reference proteome</keyword>
<sequence length="660" mass="76634">MHRMNPLSDKRRYRLSDRLSGTLPAKFEGLLDRRFYPYFDYLLDSQHSPEEQSDFYEVYVNNPEIEEKLRRRVSSPTTHITALTGARGIGKSTTLRYFFGVSTQPKLKSLKEIFPGQTGRGVKTVIVPFYLDTYGVPEGGKLSDAKIRSILTSQIQAAAELIYRTYNVEVSDEELFDFINTHKSQLVTFPELGLKPTPRARIERFRSADVYAYTTELLKFGLHNSDIERVILIVDDIESCSFESQKNIVKGIMRLRDCLKNFGDLPRTYVPDYIFTCRPATFNLLKSHPEVDGYSIGHSINFNKPASIAEVVSRRFDYAKKVLGEGRAPNAMGTLGNVKNLETWREAYRAFEAIINSVASVNEAFIANLCNHDLRRALIDLQGALRNSRWYERETHSQGAFKITEDKYNFSTAGIIRAFVLRENEYYSEEVDTVLPNLFFNHERDEIDLMVLHILKFCFEQTRSKRITAIPLSRISDALKIPYRVEVVKNHFDEVLDYMISTEIVRQEMVKMPGDRTRMRYIIPMNKGFALWRACRSTSVFLEFFRDNTFMFHNSVGTFQKGRTIGTSRLDSEHKFIFTAEFISEVAGSESKIYRFINKYRDMQKYREVFGTRFISRPLLWGFRDSLRRHYGLARYNSDLPTDVKIALSRAERDVSRVKR</sequence>
<name>Q5LU37_RUEPO</name>
<reference evidence="1 2" key="1">
    <citation type="journal article" date="2004" name="Nature">
        <title>Genome sequence of Silicibacter pomeroyi reveals adaptations to the marine environment.</title>
        <authorList>
            <person name="Moran M.A."/>
            <person name="Buchan A."/>
            <person name="Gonzalez J.M."/>
            <person name="Heidelberg J.F."/>
            <person name="Whitman W.B."/>
            <person name="Kiene R.P."/>
            <person name="Henriksen J.R."/>
            <person name="King G.M."/>
            <person name="Belas R."/>
            <person name="Fuqua C."/>
            <person name="Brinkac L."/>
            <person name="Lewis M."/>
            <person name="Johri S."/>
            <person name="Weaver B."/>
            <person name="Pai G."/>
            <person name="Eisen J.A."/>
            <person name="Rahe E."/>
            <person name="Sheldon W.M."/>
            <person name="Ye W."/>
            <person name="Miller T.R."/>
            <person name="Carlton J."/>
            <person name="Rasko D.A."/>
            <person name="Paulsen I.T."/>
            <person name="Ren Q."/>
            <person name="Daugherty S.C."/>
            <person name="Deboy R.T."/>
            <person name="Dodson R.J."/>
            <person name="Durkin A.S."/>
            <person name="Madupu R."/>
            <person name="Nelson W.C."/>
            <person name="Sullivan S.A."/>
            <person name="Rosovitz M.J."/>
            <person name="Haft D.H."/>
            <person name="Selengut J."/>
            <person name="Ward N."/>
        </authorList>
    </citation>
    <scope>NUCLEOTIDE SEQUENCE [LARGE SCALE GENOMIC DNA]</scope>
    <source>
        <strain evidence="2">ATCC 700808 / DSM 15171 / DSS-3</strain>
    </source>
</reference>
<dbReference type="eggNOG" id="ENOG50349HX">
    <property type="taxonomic scope" value="Bacteria"/>
</dbReference>
<dbReference type="HOGENOM" id="CLU_415541_0_0_5"/>
<organism evidence="1 2">
    <name type="scientific">Ruegeria pomeroyi (strain ATCC 700808 / DSM 15171 / DSS-3)</name>
    <name type="common">Silicibacter pomeroyi</name>
    <dbReference type="NCBI Taxonomy" id="246200"/>
    <lineage>
        <taxon>Bacteria</taxon>
        <taxon>Pseudomonadati</taxon>
        <taxon>Pseudomonadota</taxon>
        <taxon>Alphaproteobacteria</taxon>
        <taxon>Rhodobacterales</taxon>
        <taxon>Roseobacteraceae</taxon>
        <taxon>Ruegeria</taxon>
    </lineage>
</organism>
<dbReference type="PaxDb" id="246200-SPO1221"/>
<accession>Q5LU37</accession>
<dbReference type="Gene3D" id="3.40.50.300">
    <property type="entry name" value="P-loop containing nucleotide triphosphate hydrolases"/>
    <property type="match status" value="1"/>
</dbReference>
<dbReference type="STRING" id="246200.SPO1221"/>
<dbReference type="KEGG" id="sil:SPO1221"/>
<dbReference type="Proteomes" id="UP000001023">
    <property type="component" value="Chromosome"/>
</dbReference>
<dbReference type="InterPro" id="IPR027417">
    <property type="entry name" value="P-loop_NTPase"/>
</dbReference>
<reference evidence="1 2" key="2">
    <citation type="journal article" date="2014" name="Stand. Genomic Sci.">
        <title>An updated genome annotation for the model marine bacterium Ruegeria pomeroyi DSS-3.</title>
        <authorList>
            <person name="Rivers A.R."/>
            <person name="Smith C.B."/>
            <person name="Moran M.A."/>
        </authorList>
    </citation>
    <scope>GENOME REANNOTATION</scope>
    <source>
        <strain evidence="2">ATCC 700808 / DSM 15171 / DSS-3</strain>
    </source>
</reference>
<dbReference type="EMBL" id="CP000031">
    <property type="protein sequence ID" value="AAV94516.1"/>
    <property type="molecule type" value="Genomic_DNA"/>
</dbReference>
<proteinExistence type="predicted"/>
<protein>
    <submittedName>
        <fullName evidence="1">Uncharacterized protein</fullName>
    </submittedName>
</protein>
<evidence type="ECO:0000313" key="2">
    <source>
        <dbReference type="Proteomes" id="UP000001023"/>
    </source>
</evidence>
<evidence type="ECO:0000313" key="1">
    <source>
        <dbReference type="EMBL" id="AAV94516.1"/>
    </source>
</evidence>
<gene>
    <name evidence="1" type="ordered locus">SPO1221</name>
</gene>
<dbReference type="SUPFAM" id="SSF52540">
    <property type="entry name" value="P-loop containing nucleoside triphosphate hydrolases"/>
    <property type="match status" value="1"/>
</dbReference>
<dbReference type="AlphaFoldDB" id="Q5LU37"/>